<feature type="coiled-coil region" evidence="1">
    <location>
        <begin position="23"/>
        <end position="52"/>
    </location>
</feature>
<sequence>MTSTSTSTYRIGMSLEETHASRAEQRRQRLLEVELELAVEEAEALKMTEEQRQLLHRPFAAVKAEFTDLDGMRWTQTALRMRQVRSVLLLLTRLHGVDFPVSF</sequence>
<keyword evidence="3" id="KW-1185">Reference proteome</keyword>
<dbReference type="EMBL" id="KL142386">
    <property type="protein sequence ID" value="KDR73389.1"/>
    <property type="molecule type" value="Genomic_DNA"/>
</dbReference>
<gene>
    <name evidence="2" type="ORF">GALMADRAFT_731527</name>
</gene>
<proteinExistence type="predicted"/>
<reference evidence="3" key="1">
    <citation type="journal article" date="2014" name="Proc. Natl. Acad. Sci. U.S.A.">
        <title>Extensive sampling of basidiomycete genomes demonstrates inadequacy of the white-rot/brown-rot paradigm for wood decay fungi.</title>
        <authorList>
            <person name="Riley R."/>
            <person name="Salamov A.A."/>
            <person name="Brown D.W."/>
            <person name="Nagy L.G."/>
            <person name="Floudas D."/>
            <person name="Held B.W."/>
            <person name="Levasseur A."/>
            <person name="Lombard V."/>
            <person name="Morin E."/>
            <person name="Otillar R."/>
            <person name="Lindquist E.A."/>
            <person name="Sun H."/>
            <person name="LaButti K.M."/>
            <person name="Schmutz J."/>
            <person name="Jabbour D."/>
            <person name="Luo H."/>
            <person name="Baker S.E."/>
            <person name="Pisabarro A.G."/>
            <person name="Walton J.D."/>
            <person name="Blanchette R.A."/>
            <person name="Henrissat B."/>
            <person name="Martin F."/>
            <person name="Cullen D."/>
            <person name="Hibbett D.S."/>
            <person name="Grigoriev I.V."/>
        </authorList>
    </citation>
    <scope>NUCLEOTIDE SEQUENCE [LARGE SCALE GENOMIC DNA]</scope>
    <source>
        <strain evidence="3">CBS 339.88</strain>
    </source>
</reference>
<accession>A0A067T0D1</accession>
<dbReference type="Proteomes" id="UP000027222">
    <property type="component" value="Unassembled WGS sequence"/>
</dbReference>
<dbReference type="AlphaFoldDB" id="A0A067T0D1"/>
<keyword evidence="1" id="KW-0175">Coiled coil</keyword>
<evidence type="ECO:0000256" key="1">
    <source>
        <dbReference type="SAM" id="Coils"/>
    </source>
</evidence>
<evidence type="ECO:0000313" key="2">
    <source>
        <dbReference type="EMBL" id="KDR73389.1"/>
    </source>
</evidence>
<name>A0A067T0D1_GALM3</name>
<evidence type="ECO:0000313" key="3">
    <source>
        <dbReference type="Proteomes" id="UP000027222"/>
    </source>
</evidence>
<protein>
    <submittedName>
        <fullName evidence="2">Uncharacterized protein</fullName>
    </submittedName>
</protein>
<dbReference type="HOGENOM" id="CLU_2263963_0_0_1"/>
<dbReference type="OrthoDB" id="2757916at2759"/>
<organism evidence="2 3">
    <name type="scientific">Galerina marginata (strain CBS 339.88)</name>
    <dbReference type="NCBI Taxonomy" id="685588"/>
    <lineage>
        <taxon>Eukaryota</taxon>
        <taxon>Fungi</taxon>
        <taxon>Dikarya</taxon>
        <taxon>Basidiomycota</taxon>
        <taxon>Agaricomycotina</taxon>
        <taxon>Agaricomycetes</taxon>
        <taxon>Agaricomycetidae</taxon>
        <taxon>Agaricales</taxon>
        <taxon>Agaricineae</taxon>
        <taxon>Strophariaceae</taxon>
        <taxon>Galerina</taxon>
    </lineage>
</organism>